<dbReference type="EMBL" id="DSLG01000004">
    <property type="protein sequence ID" value="HEA87227.1"/>
    <property type="molecule type" value="Genomic_DNA"/>
</dbReference>
<comment type="caution">
    <text evidence="5">The sequence shown here is derived from an EMBL/GenBank/DDBJ whole genome shotgun (WGS) entry which is preliminary data.</text>
</comment>
<gene>
    <name evidence="4" type="ORF">ENP94_04360</name>
    <name evidence="5" type="ORF">ENS16_05385</name>
</gene>
<evidence type="ECO:0000313" key="5">
    <source>
        <dbReference type="EMBL" id="HFJ54103.1"/>
    </source>
</evidence>
<accession>A0A7C3IZJ7</accession>
<keyword evidence="1" id="KW-0328">Glycosyltransferase</keyword>
<evidence type="ECO:0000256" key="2">
    <source>
        <dbReference type="ARBA" id="ARBA00022679"/>
    </source>
</evidence>
<dbReference type="GO" id="GO:0016757">
    <property type="term" value="F:glycosyltransferase activity"/>
    <property type="evidence" value="ECO:0007669"/>
    <property type="project" value="UniProtKB-KW"/>
</dbReference>
<keyword evidence="5" id="KW-0378">Hydrolase</keyword>
<dbReference type="EMBL" id="DSTU01000007">
    <property type="protein sequence ID" value="HFJ54103.1"/>
    <property type="molecule type" value="Genomic_DNA"/>
</dbReference>
<dbReference type="SUPFAM" id="SSF75005">
    <property type="entry name" value="Arabinanase/levansucrase/invertase"/>
    <property type="match status" value="1"/>
</dbReference>
<evidence type="ECO:0000313" key="4">
    <source>
        <dbReference type="EMBL" id="HEA87227.1"/>
    </source>
</evidence>
<dbReference type="AlphaFoldDB" id="A0A7C3IZJ7"/>
<keyword evidence="5" id="KW-0326">Glycosidase</keyword>
<dbReference type="PANTHER" id="PTHR34106:SF5">
    <property type="entry name" value="GLYCOSIDASE"/>
    <property type="match status" value="1"/>
</dbReference>
<evidence type="ECO:0000256" key="3">
    <source>
        <dbReference type="ARBA" id="ARBA00024356"/>
    </source>
</evidence>
<dbReference type="PIRSF" id="PIRSF016202">
    <property type="entry name" value="PH1107"/>
    <property type="match status" value="1"/>
</dbReference>
<name>A0A7C3IZJ7_UNCW3</name>
<evidence type="ECO:0000256" key="1">
    <source>
        <dbReference type="ARBA" id="ARBA00022676"/>
    </source>
</evidence>
<dbReference type="InterPro" id="IPR023296">
    <property type="entry name" value="Glyco_hydro_beta-prop_sf"/>
</dbReference>
<dbReference type="PANTHER" id="PTHR34106">
    <property type="entry name" value="GLYCOSIDASE"/>
    <property type="match status" value="1"/>
</dbReference>
<dbReference type="Gene3D" id="2.115.10.20">
    <property type="entry name" value="Glycosyl hydrolase domain, family 43"/>
    <property type="match status" value="1"/>
</dbReference>
<dbReference type="GO" id="GO:0016798">
    <property type="term" value="F:hydrolase activity, acting on glycosyl bonds"/>
    <property type="evidence" value="ECO:0007669"/>
    <property type="project" value="UniProtKB-KW"/>
</dbReference>
<proteinExistence type="inferred from homology"/>
<dbReference type="InterPro" id="IPR007184">
    <property type="entry name" value="Mannoside_phosphorylase"/>
</dbReference>
<sequence>MNGDHQPLLRRVANNPILAPRDWPYPVNSVFNPGAVLLPDGTTLLLCRVEDRCGISHFCIARSRNGVDNWEIEPAPVLTPDPVNYPEEVWGIEDPRITFVPELNKYAVAYTAYSRAGPAVALALTADFARFERLGVVMPPADKDAALMPKRFNGYWLMIHRPITSLGAHIYISRSPDLIHWGRHHLVLPARQGAWWDASRVGLASPPLETPHGWLMFYHGVKDTPGGCIYRVGLALLDLNEPWRCVRRSTEWIFGPVMEYERVGDVASVVFPCGSILEPDGETIRVYYGAADTTICLAYTRLSQLLDWLEEHSVSSCDIPGESIIT</sequence>
<dbReference type="CDD" id="cd18615">
    <property type="entry name" value="GH130"/>
    <property type="match status" value="1"/>
</dbReference>
<organism evidence="5">
    <name type="scientific">candidate division WOR-3 bacterium</name>
    <dbReference type="NCBI Taxonomy" id="2052148"/>
    <lineage>
        <taxon>Bacteria</taxon>
        <taxon>Bacteria division WOR-3</taxon>
    </lineage>
</organism>
<dbReference type="Pfam" id="PF04041">
    <property type="entry name" value="Glyco_hydro_130"/>
    <property type="match status" value="1"/>
</dbReference>
<protein>
    <submittedName>
        <fullName evidence="5">Glycosidase</fullName>
    </submittedName>
</protein>
<reference evidence="5" key="1">
    <citation type="journal article" date="2020" name="mSystems">
        <title>Genome- and Community-Level Interaction Insights into Carbon Utilization and Element Cycling Functions of Hydrothermarchaeota in Hydrothermal Sediment.</title>
        <authorList>
            <person name="Zhou Z."/>
            <person name="Liu Y."/>
            <person name="Xu W."/>
            <person name="Pan J."/>
            <person name="Luo Z.H."/>
            <person name="Li M."/>
        </authorList>
    </citation>
    <scope>NUCLEOTIDE SEQUENCE [LARGE SCALE GENOMIC DNA]</scope>
    <source>
        <strain evidence="4">SpSt-265</strain>
        <strain evidence="5">SpSt-465</strain>
    </source>
</reference>
<comment type="similarity">
    <text evidence="3">Belongs to the glycosyl hydrolase 130 family.</text>
</comment>
<keyword evidence="2" id="KW-0808">Transferase</keyword>